<accession>A0ABU5BLB7</accession>
<dbReference type="Proteomes" id="UP001287024">
    <property type="component" value="Unassembled WGS sequence"/>
</dbReference>
<evidence type="ECO:0000313" key="1">
    <source>
        <dbReference type="EMBL" id="MDX9677452.1"/>
    </source>
</evidence>
<gene>
    <name evidence="1" type="ORF">QMK45_16185</name>
</gene>
<dbReference type="EMBL" id="JASFAG010000002">
    <property type="protein sequence ID" value="MDX9677452.1"/>
    <property type="molecule type" value="Genomic_DNA"/>
</dbReference>
<organism evidence="1 2">
    <name type="scientific">Pseudomonas zeae</name>
    <dbReference type="NCBI Taxonomy" id="2745510"/>
    <lineage>
        <taxon>Bacteria</taxon>
        <taxon>Pseudomonadati</taxon>
        <taxon>Pseudomonadota</taxon>
        <taxon>Gammaproteobacteria</taxon>
        <taxon>Pseudomonadales</taxon>
        <taxon>Pseudomonadaceae</taxon>
        <taxon>Pseudomonas</taxon>
    </lineage>
</organism>
<sequence>MLQERFESSPVEMVMPPSEILLYNPPKVVGVADDDPDGHIPLELLITGIEVVVPIWPVQSPDGRQDTLIVRMRRGTVIEFDWSQTYTTPITEREFVIPIGPEYLTTDGVVEVFYQTRNYVQNPSNSLPRKLTIDHLPVVRDLKEVTYPKKDVHGYLNCETDPPIWTGIEMAVPPLPTFVQSGDRCEIEWIGYLSLNGSGVAIDRTYKKIIKSSLTQTEIDKGFSVVVEPFVPHIEPMIDKASAIATYSIYHGLKLIGTSKKGLVKIDRVVSGEDLPCGP</sequence>
<keyword evidence="2" id="KW-1185">Reference proteome</keyword>
<protein>
    <submittedName>
        <fullName evidence="1">Uncharacterized protein</fullName>
    </submittedName>
</protein>
<name>A0ABU5BLB7_9PSED</name>
<reference evidence="1 2" key="1">
    <citation type="submission" date="2023-05" db="EMBL/GenBank/DDBJ databases">
        <title>Siderophore-mediated competition between Bacillus subtilis and Pseudomonas marginalis.</title>
        <authorList>
            <person name="Lyng M."/>
            <person name="Joergensen J.P.B."/>
            <person name="Schostag M.D."/>
            <person name="Jarmusch S.A."/>
            <person name="Aguilar D.K.C."/>
            <person name="Andrade C.N.L."/>
            <person name="Kovacs A.T."/>
        </authorList>
    </citation>
    <scope>NUCLEOTIDE SEQUENCE [LARGE SCALE GENOMIC DNA]</scope>
    <source>
        <strain evidence="1 2">P8_72</strain>
    </source>
</reference>
<comment type="caution">
    <text evidence="1">The sequence shown here is derived from an EMBL/GenBank/DDBJ whole genome shotgun (WGS) entry which is preliminary data.</text>
</comment>
<evidence type="ECO:0000313" key="2">
    <source>
        <dbReference type="Proteomes" id="UP001287024"/>
    </source>
</evidence>
<proteinExistence type="predicted"/>